<keyword evidence="4" id="KW-1185">Reference proteome</keyword>
<comment type="caution">
    <text evidence="3">The sequence shown here is derived from an EMBL/GenBank/DDBJ whole genome shotgun (WGS) entry which is preliminary data.</text>
</comment>
<evidence type="ECO:0000259" key="2">
    <source>
        <dbReference type="Pfam" id="PF00440"/>
    </source>
</evidence>
<gene>
    <name evidence="3" type="ORF">H7B90_25170</name>
</gene>
<dbReference type="InterPro" id="IPR001647">
    <property type="entry name" value="HTH_TetR"/>
</dbReference>
<evidence type="ECO:0000313" key="3">
    <source>
        <dbReference type="EMBL" id="MBB6694693.1"/>
    </source>
</evidence>
<accession>A0A841U8W9</accession>
<dbReference type="RefSeq" id="WP_185138654.1">
    <property type="nucleotide sequence ID" value="NZ_JACJVR010000098.1"/>
</dbReference>
<proteinExistence type="predicted"/>
<dbReference type="SUPFAM" id="SSF46689">
    <property type="entry name" value="Homeodomain-like"/>
    <property type="match status" value="1"/>
</dbReference>
<protein>
    <submittedName>
        <fullName evidence="3">TetR/AcrR family transcriptional regulator</fullName>
    </submittedName>
</protein>
<dbReference type="GO" id="GO:0003677">
    <property type="term" value="F:DNA binding"/>
    <property type="evidence" value="ECO:0007669"/>
    <property type="project" value="UniProtKB-KW"/>
</dbReference>
<keyword evidence="1" id="KW-0238">DNA-binding</keyword>
<dbReference type="AlphaFoldDB" id="A0A841U8W9"/>
<organism evidence="3 4">
    <name type="scientific">Cohnella xylanilytica</name>
    <dbReference type="NCBI Taxonomy" id="557555"/>
    <lineage>
        <taxon>Bacteria</taxon>
        <taxon>Bacillati</taxon>
        <taxon>Bacillota</taxon>
        <taxon>Bacilli</taxon>
        <taxon>Bacillales</taxon>
        <taxon>Paenibacillaceae</taxon>
        <taxon>Cohnella</taxon>
    </lineage>
</organism>
<dbReference type="Proteomes" id="UP000553776">
    <property type="component" value="Unassembled WGS sequence"/>
</dbReference>
<reference evidence="3 4" key="1">
    <citation type="submission" date="2020-08" db="EMBL/GenBank/DDBJ databases">
        <title>Cohnella phylogeny.</title>
        <authorList>
            <person name="Dunlap C."/>
        </authorList>
    </citation>
    <scope>NUCLEOTIDE SEQUENCE [LARGE SCALE GENOMIC DNA]</scope>
    <source>
        <strain evidence="3 4">DSM 25239</strain>
    </source>
</reference>
<sequence>MPKIVATEEQWIRLGAERFAEGGADALVVESMAAALKCSKSSFYWYFANRGEFVRRVVDYWAGKTTRDVMAASSRPKTAEEKISELLQQMFSVTGKGDFLFYLRRLAEREPEYQPLIDEMEQSRMRFAGELFMEAGSTAEDAGRKAWLLYHYYLGWYERHKRTALTREEVQEHATWLCEHLIRR</sequence>
<dbReference type="InterPro" id="IPR009057">
    <property type="entry name" value="Homeodomain-like_sf"/>
</dbReference>
<dbReference type="Gene3D" id="1.10.357.10">
    <property type="entry name" value="Tetracycline Repressor, domain 2"/>
    <property type="match status" value="1"/>
</dbReference>
<evidence type="ECO:0000256" key="1">
    <source>
        <dbReference type="ARBA" id="ARBA00023125"/>
    </source>
</evidence>
<dbReference type="EMBL" id="JACJVR010000098">
    <property type="protein sequence ID" value="MBB6694693.1"/>
    <property type="molecule type" value="Genomic_DNA"/>
</dbReference>
<evidence type="ECO:0000313" key="4">
    <source>
        <dbReference type="Proteomes" id="UP000553776"/>
    </source>
</evidence>
<name>A0A841U8W9_9BACL</name>
<dbReference type="Pfam" id="PF00440">
    <property type="entry name" value="TetR_N"/>
    <property type="match status" value="1"/>
</dbReference>
<feature type="domain" description="HTH tetR-type" evidence="2">
    <location>
        <begin position="15"/>
        <end position="56"/>
    </location>
</feature>